<dbReference type="NCBIfam" id="TIGR04518">
    <property type="entry name" value="ECF_S_folT_fam"/>
    <property type="match status" value="1"/>
</dbReference>
<keyword evidence="1" id="KW-1133">Transmembrane helix</keyword>
<feature type="transmembrane region" description="Helical" evidence="1">
    <location>
        <begin position="115"/>
        <end position="139"/>
    </location>
</feature>
<dbReference type="Pfam" id="PF12822">
    <property type="entry name" value="ECF_trnsprt"/>
    <property type="match status" value="1"/>
</dbReference>
<sequence length="184" mass="20248">MGALKGDLQMFKKKLDAKTIATMGLLMALQLVLTRFVSIETPIVRIGFDFLPIAIMGMLFGPWLSGVAVAMTDIIGISLFARTAPFFPGFTLSAFLTAAVYGLFLYKKPKTLLRVALAVITVTIVINLGLNTLWLSMIYDKAMIVIFPARILQNLIMTPIQIALLYFVVRSNILTKTIGIDSTK</sequence>
<feature type="transmembrane region" description="Helical" evidence="1">
    <location>
        <begin position="50"/>
        <end position="80"/>
    </location>
</feature>
<protein>
    <submittedName>
        <fullName evidence="2">Uncharacterized protein</fullName>
    </submittedName>
</protein>
<keyword evidence="3" id="KW-1185">Reference proteome</keyword>
<gene>
    <name evidence="2" type="ORF">IV74_GL001604</name>
</gene>
<feature type="transmembrane region" description="Helical" evidence="1">
    <location>
        <begin position="20"/>
        <end position="38"/>
    </location>
</feature>
<dbReference type="Gene3D" id="1.10.1760.20">
    <property type="match status" value="1"/>
</dbReference>
<evidence type="ECO:0000313" key="2">
    <source>
        <dbReference type="EMBL" id="KRN57656.1"/>
    </source>
</evidence>
<accession>A0A0R2HYE8</accession>
<dbReference type="InterPro" id="IPR024529">
    <property type="entry name" value="ECF_trnsprt_substrate-spec"/>
</dbReference>
<dbReference type="PATRIC" id="fig|1449336.4.peg.1636"/>
<feature type="transmembrane region" description="Helical" evidence="1">
    <location>
        <begin position="86"/>
        <end position="106"/>
    </location>
</feature>
<dbReference type="AlphaFoldDB" id="A0A0R2HYE8"/>
<dbReference type="InterPro" id="IPR030949">
    <property type="entry name" value="ECF_S_folate_fam"/>
</dbReference>
<proteinExistence type="predicted"/>
<keyword evidence="1" id="KW-0472">Membrane</keyword>
<dbReference type="eggNOG" id="COG4720">
    <property type="taxonomic scope" value="Bacteria"/>
</dbReference>
<organism evidence="2 3">
    <name type="scientific">Carnobacterium divergens DSM 20623</name>
    <dbReference type="NCBI Taxonomy" id="1449336"/>
    <lineage>
        <taxon>Bacteria</taxon>
        <taxon>Bacillati</taxon>
        <taxon>Bacillota</taxon>
        <taxon>Bacilli</taxon>
        <taxon>Lactobacillales</taxon>
        <taxon>Carnobacteriaceae</taxon>
        <taxon>Carnobacterium</taxon>
    </lineage>
</organism>
<comment type="caution">
    <text evidence="2">The sequence shown here is derived from an EMBL/GenBank/DDBJ whole genome shotgun (WGS) entry which is preliminary data.</text>
</comment>
<dbReference type="GO" id="GO:0022857">
    <property type="term" value="F:transmembrane transporter activity"/>
    <property type="evidence" value="ECO:0007669"/>
    <property type="project" value="InterPro"/>
</dbReference>
<keyword evidence="1" id="KW-0812">Transmembrane</keyword>
<dbReference type="EMBL" id="JQBS01000003">
    <property type="protein sequence ID" value="KRN57656.1"/>
    <property type="molecule type" value="Genomic_DNA"/>
</dbReference>
<reference evidence="2 3" key="1">
    <citation type="journal article" date="2015" name="Genome Announc.">
        <title>Expanding the biotechnology potential of lactobacilli through comparative genomics of 213 strains and associated genera.</title>
        <authorList>
            <person name="Sun Z."/>
            <person name="Harris H.M."/>
            <person name="McCann A."/>
            <person name="Guo C."/>
            <person name="Argimon S."/>
            <person name="Zhang W."/>
            <person name="Yang X."/>
            <person name="Jeffery I.B."/>
            <person name="Cooney J.C."/>
            <person name="Kagawa T.F."/>
            <person name="Liu W."/>
            <person name="Song Y."/>
            <person name="Salvetti E."/>
            <person name="Wrobel A."/>
            <person name="Rasinkangas P."/>
            <person name="Parkhill J."/>
            <person name="Rea M.C."/>
            <person name="O'Sullivan O."/>
            <person name="Ritari J."/>
            <person name="Douillard F.P."/>
            <person name="Paul Ross R."/>
            <person name="Yang R."/>
            <person name="Briner A.E."/>
            <person name="Felis G.E."/>
            <person name="de Vos W.M."/>
            <person name="Barrangou R."/>
            <person name="Klaenhammer T.R."/>
            <person name="Caufield P.W."/>
            <person name="Cui Y."/>
            <person name="Zhang H."/>
            <person name="O'Toole P.W."/>
        </authorList>
    </citation>
    <scope>NUCLEOTIDE SEQUENCE [LARGE SCALE GENOMIC DNA]</scope>
    <source>
        <strain evidence="2 3">DSM 20623</strain>
    </source>
</reference>
<evidence type="ECO:0000256" key="1">
    <source>
        <dbReference type="SAM" id="Phobius"/>
    </source>
</evidence>
<name>A0A0R2HYE8_CARDV</name>
<feature type="transmembrane region" description="Helical" evidence="1">
    <location>
        <begin position="151"/>
        <end position="169"/>
    </location>
</feature>
<dbReference type="Proteomes" id="UP000051658">
    <property type="component" value="Unassembled WGS sequence"/>
</dbReference>
<evidence type="ECO:0000313" key="3">
    <source>
        <dbReference type="Proteomes" id="UP000051658"/>
    </source>
</evidence>